<evidence type="ECO:0000256" key="1">
    <source>
        <dbReference type="ARBA" id="ARBA00009995"/>
    </source>
</evidence>
<feature type="region of interest" description="Disordered" evidence="6">
    <location>
        <begin position="460"/>
        <end position="483"/>
    </location>
</feature>
<accession>A0A899K100</accession>
<dbReference type="CDD" id="cd03784">
    <property type="entry name" value="GT1_Gtf-like"/>
    <property type="match status" value="1"/>
</dbReference>
<dbReference type="PROSITE" id="PS00375">
    <property type="entry name" value="UDPGT"/>
    <property type="match status" value="1"/>
</dbReference>
<dbReference type="Pfam" id="PF00201">
    <property type="entry name" value="UDPGT"/>
    <property type="match status" value="1"/>
</dbReference>
<dbReference type="GO" id="GO:0080043">
    <property type="term" value="F:quercetin 3-O-glucosyltransferase activity"/>
    <property type="evidence" value="ECO:0007669"/>
    <property type="project" value="TreeGrafter"/>
</dbReference>
<evidence type="ECO:0000256" key="6">
    <source>
        <dbReference type="SAM" id="MobiDB-lite"/>
    </source>
</evidence>
<evidence type="ECO:0000256" key="4">
    <source>
        <dbReference type="RuleBase" id="RU003718"/>
    </source>
</evidence>
<dbReference type="FunFam" id="3.40.50.2000:FF:000019">
    <property type="entry name" value="Glycosyltransferase"/>
    <property type="match status" value="1"/>
</dbReference>
<reference evidence="7" key="1">
    <citation type="submission" date="2020-06" db="EMBL/GenBank/DDBJ databases">
        <authorList>
            <person name="Cordes E.H."/>
            <person name="Lee P."/>
            <person name="Wang R."/>
            <person name="Huang N."/>
            <person name="Shaffer C.D."/>
            <person name="Weston-Hafer K.A."/>
            <person name="Garlena R.A."/>
            <person name="Russell D.A."/>
            <person name="Pope W.H."/>
            <person name="Jacobs-Sera D."/>
            <person name="Hatfull G.F."/>
        </authorList>
    </citation>
    <scope>NUCLEOTIDE SEQUENCE</scope>
    <source>
        <strain evidence="7">AeUGT_05</strain>
    </source>
</reference>
<dbReference type="EMBL" id="MT571509">
    <property type="protein sequence ID" value="QSM19613.1"/>
    <property type="molecule type" value="mRNA"/>
</dbReference>
<dbReference type="InterPro" id="IPR002213">
    <property type="entry name" value="UDP_glucos_trans"/>
</dbReference>
<evidence type="ECO:0000313" key="7">
    <source>
        <dbReference type="EMBL" id="QSM19613.1"/>
    </source>
</evidence>
<dbReference type="EC" id="2.4.1.-" evidence="5"/>
<evidence type="ECO:0000256" key="5">
    <source>
        <dbReference type="RuleBase" id="RU362057"/>
    </source>
</evidence>
<comment type="similarity">
    <text evidence="1 4">Belongs to the UDP-glycosyltransferase family.</text>
</comment>
<sequence>MLGSKSDSHPPLTPPHIFMVSFPGQGHVNPLLRLANYLASKGHFVTFSTFENFGKRMRKANINTDNNYHQPTPVGLGSIRFEFLEDDLDENDQKLYNFDLLVSHFELIGRQKLPDLLKNQEQKGFPPVCCIIHNSFVPWASDVAETFKIPSAVLWVQSCACFSAYYHYYHSIVPFPSEEEPELDVKLPFMPLLKYDEVPSFLHPSTPYEAFGKLILSQYQNLSKPFCILMDTVNEFEDEVIEYMSKFFNIKPIGPLFKISSSSLSSRIRGDIVKADSVVEFLDSKPQSSVVYISFGSIVHLKQEQIDQIAHGLLCSKVSFLWVMKPPPLEGVEHHVLPKGFLEEVGDRGKIVKWSNQEEVLAHKSVACFFTHCGWNSTMEALANGVPLLLFPQWGDQVTNAKYLADVFGVGIRVWRGDSEGRIVKWYEIEKCLLEATGGLKAEEMKKNALKWKKTAEEAVEESGSSSKNMQDFLDELNLKSKR</sequence>
<proteinExistence type="evidence at transcript level"/>
<dbReference type="PANTHER" id="PTHR11926">
    <property type="entry name" value="GLUCOSYL/GLUCURONOSYL TRANSFERASES"/>
    <property type="match status" value="1"/>
</dbReference>
<dbReference type="GO" id="GO:0080044">
    <property type="term" value="F:quercetin 7-O-glucosyltransferase activity"/>
    <property type="evidence" value="ECO:0007669"/>
    <property type="project" value="TreeGrafter"/>
</dbReference>
<keyword evidence="3 4" id="KW-0808">Transferase</keyword>
<evidence type="ECO:0000256" key="3">
    <source>
        <dbReference type="ARBA" id="ARBA00022679"/>
    </source>
</evidence>
<keyword evidence="2 4" id="KW-0328">Glycosyltransferase</keyword>
<dbReference type="FunFam" id="3.40.50.2000:FF:000101">
    <property type="entry name" value="Glycosyltransferase"/>
    <property type="match status" value="1"/>
</dbReference>
<dbReference type="Gene3D" id="3.40.50.2000">
    <property type="entry name" value="Glycogen Phosphorylase B"/>
    <property type="match status" value="2"/>
</dbReference>
<protein>
    <recommendedName>
        <fullName evidence="5">Glycosyltransferase</fullName>
        <ecNumber evidence="5">2.4.1.-</ecNumber>
    </recommendedName>
</protein>
<dbReference type="PANTHER" id="PTHR11926:SF986">
    <property type="entry name" value="UDP-GLYCOSYLTRANSFERASE 84A1"/>
    <property type="match status" value="1"/>
</dbReference>
<dbReference type="SUPFAM" id="SSF53756">
    <property type="entry name" value="UDP-Glycosyltransferase/glycogen phosphorylase"/>
    <property type="match status" value="1"/>
</dbReference>
<organism evidence="7">
    <name type="scientific">Arnebia euchroma</name>
    <name type="common">Pink arnebia</name>
    <name type="synonym">Lithospermum euchromon</name>
    <dbReference type="NCBI Taxonomy" id="373122"/>
    <lineage>
        <taxon>Eukaryota</taxon>
        <taxon>Viridiplantae</taxon>
        <taxon>Streptophyta</taxon>
        <taxon>Embryophyta</taxon>
        <taxon>Tracheophyta</taxon>
        <taxon>Spermatophyta</taxon>
        <taxon>Magnoliopsida</taxon>
        <taxon>eudicotyledons</taxon>
        <taxon>Gunneridae</taxon>
        <taxon>Pentapetalae</taxon>
        <taxon>asterids</taxon>
        <taxon>lamiids</taxon>
        <taxon>Boraginales</taxon>
        <taxon>Boraginaceae</taxon>
        <taxon>Boraginoideae</taxon>
        <taxon>Lithospermeae</taxon>
        <taxon>Arnebia</taxon>
    </lineage>
</organism>
<name>A0A899K100_ARNEU</name>
<dbReference type="AlphaFoldDB" id="A0A899K100"/>
<reference evidence="7" key="2">
    <citation type="journal article" date="2021" name="Zhongguo Zhong Yao Za Zhi">
        <title>[Cloning and functional analysis of caffeic acid and rosmarinic acid glycosyltransferases from Arnebia euchroma].</title>
        <authorList>
            <person name="Wang R.S."/>
            <person name="Wang S."/>
            <person name="Liang J.W."/>
            <person name="Li T."/>
            <person name="Zhou L."/>
            <person name="Zhan Z.L."/>
            <person name="Wan X.F."/>
            <person name="Kang C.Z."/>
            <person name="Guo L.P."/>
        </authorList>
    </citation>
    <scope>NUCLEOTIDE SEQUENCE</scope>
    <source>
        <strain evidence="7">AeUGT_05</strain>
    </source>
</reference>
<evidence type="ECO:0000256" key="2">
    <source>
        <dbReference type="ARBA" id="ARBA00022676"/>
    </source>
</evidence>
<dbReference type="InterPro" id="IPR035595">
    <property type="entry name" value="UDP_glycos_trans_CS"/>
</dbReference>